<evidence type="ECO:0000313" key="3">
    <source>
        <dbReference type="Proteomes" id="UP000507962"/>
    </source>
</evidence>
<dbReference type="NCBIfam" id="TIGR02914">
    <property type="entry name" value="EpsI_fam"/>
    <property type="match status" value="1"/>
</dbReference>
<evidence type="ECO:0000259" key="1">
    <source>
        <dbReference type="Pfam" id="PF11984"/>
    </source>
</evidence>
<sequence length="220" mass="24662">MTQPARRRIPHGRLCLAALLMLGSALFIRALDVTEAVPLKQSFESFPMEIGTWSGEKGRFDEAVYRTLGVDDSILSNYRTPRGDLVQLYIGYYHSQKKGDLIHSPKNCMPGSGWAIIESSLEEVPGPDAADPFQVIRLVVENSGKRNVVLYWFQSRGRIISSEYMQKIYLVVDSILKRRTDGSFVRLISPVRDGDVEASTQTLKSFAQDLAPLLHAYLPS</sequence>
<dbReference type="InterPro" id="IPR014263">
    <property type="entry name" value="Methanolan_biosynth_EpsI"/>
</dbReference>
<organism evidence="2 3">
    <name type="scientific">Desulfoluna butyratoxydans</name>
    <dbReference type="NCBI Taxonomy" id="231438"/>
    <lineage>
        <taxon>Bacteria</taxon>
        <taxon>Pseudomonadati</taxon>
        <taxon>Thermodesulfobacteriota</taxon>
        <taxon>Desulfobacteria</taxon>
        <taxon>Desulfobacterales</taxon>
        <taxon>Desulfolunaceae</taxon>
        <taxon>Desulfoluna</taxon>
    </lineage>
</organism>
<dbReference type="Proteomes" id="UP000507962">
    <property type="component" value="Unassembled WGS sequence"/>
</dbReference>
<protein>
    <submittedName>
        <fullName evidence="2">Methanolan biosynthesis epsi</fullName>
    </submittedName>
</protein>
<dbReference type="RefSeq" id="WP_246317762.1">
    <property type="nucleotide sequence ID" value="NZ_CAADHO010000003.1"/>
</dbReference>
<name>A0A4U8YL44_9BACT</name>
<dbReference type="Pfam" id="PF11984">
    <property type="entry name" value="DUF3485"/>
    <property type="match status" value="1"/>
</dbReference>
<gene>
    <name evidence="2" type="ORF">MSL71_19760</name>
</gene>
<proteinExistence type="predicted"/>
<keyword evidence="3" id="KW-1185">Reference proteome</keyword>
<feature type="domain" description="Methanolan biosynthesis EpsI" evidence="1">
    <location>
        <begin position="16"/>
        <end position="217"/>
    </location>
</feature>
<evidence type="ECO:0000313" key="2">
    <source>
        <dbReference type="EMBL" id="VFQ44330.1"/>
    </source>
</evidence>
<dbReference type="EMBL" id="CAADHO010000003">
    <property type="protein sequence ID" value="VFQ44330.1"/>
    <property type="molecule type" value="Genomic_DNA"/>
</dbReference>
<dbReference type="AlphaFoldDB" id="A0A4U8YL44"/>
<accession>A0A4U8YL44</accession>
<reference evidence="2 3" key="1">
    <citation type="submission" date="2019-03" db="EMBL/GenBank/DDBJ databases">
        <authorList>
            <person name="Nijsse B."/>
        </authorList>
    </citation>
    <scope>NUCLEOTIDE SEQUENCE [LARGE SCALE GENOMIC DNA]</scope>
    <source>
        <strain evidence="2">Desulfoluna butyratoxydans MSL71</strain>
    </source>
</reference>